<dbReference type="Proteomes" id="UP000277580">
    <property type="component" value="Unassembled WGS sequence"/>
</dbReference>
<dbReference type="InParanoid" id="A0A3N4KV17"/>
<evidence type="ECO:0000313" key="5">
    <source>
        <dbReference type="EMBL" id="RPB14370.1"/>
    </source>
</evidence>
<comment type="similarity">
    <text evidence="1">Belongs to the Tango6 family.</text>
</comment>
<dbReference type="InterPro" id="IPR016024">
    <property type="entry name" value="ARM-type_fold"/>
</dbReference>
<gene>
    <name evidence="5" type="ORF">P167DRAFT_484733</name>
</gene>
<evidence type="ECO:0000256" key="2">
    <source>
        <dbReference type="SAM" id="MobiDB-lite"/>
    </source>
</evidence>
<feature type="region of interest" description="Disordered" evidence="2">
    <location>
        <begin position="477"/>
        <end position="504"/>
    </location>
</feature>
<dbReference type="SUPFAM" id="SSF48371">
    <property type="entry name" value="ARM repeat"/>
    <property type="match status" value="1"/>
</dbReference>
<dbReference type="OrthoDB" id="39591at2759"/>
<dbReference type="InterPro" id="IPR039600">
    <property type="entry name" value="TANGO6/Rtp1"/>
</dbReference>
<dbReference type="PANTHER" id="PTHR20959">
    <property type="entry name" value="TRANSPORT AND GOLGI ORGANIZATION PROTEIN 6 FAMILY MEMBER"/>
    <property type="match status" value="1"/>
</dbReference>
<dbReference type="InterPro" id="IPR019451">
    <property type="entry name" value="Rtp1_C1"/>
</dbReference>
<dbReference type="InterPro" id="IPR019414">
    <property type="entry name" value="Rtp1_C2"/>
</dbReference>
<dbReference type="GO" id="GO:0009306">
    <property type="term" value="P:protein secretion"/>
    <property type="evidence" value="ECO:0007669"/>
    <property type="project" value="TreeGrafter"/>
</dbReference>
<protein>
    <submittedName>
        <fullName evidence="5">Uncharacterized protein</fullName>
    </submittedName>
</protein>
<feature type="domain" description="RNA polymerase II assembly factor Rtp1 C-terminal" evidence="3">
    <location>
        <begin position="596"/>
        <end position="625"/>
    </location>
</feature>
<sequence>MVPETETEERVAVATVTEKSGKTASSALLAFEVTPSPAKPRFSLIEEIPDNSSTTTASEDTSNKALIPEPTLSQTLTRLSTLLAAHPSPSVPHRLLTPLLPALWALTIFSLTTSRSTWHTRALSLLHTHIKTSTSPSAVLTALHDHILTAGGATWRFAPGADGGVEVRPGLADVRVDEVEVRVGAFVEVLSQAPEDAIAEFFLGVLRAWLADVGAAVEGVEAAMGMVARTAVLREVVGRGDRRRRFVGEEEDEESDDEELGEESSRAQTVTLALSLLSVLVSSPDTKLAPSDERLLQTLHPALTFLTTAPNIPEDISAFALNILSLLTLNTPTTTAPTSLAQQQKESYALALSYLRDPLIPVRAHGLHLLRELILAAAPVVDVQATMALLLGMLKDADSYVYLNVVKCLTALADRHSRTVTSMLVAAYVDTDEKLGLDERLRIGEALLNTVQRLGGALVGDVAATLPSGMVSVVSRRKTRSKKQQGEAEFGSDDEDGDQDMEEEGDVRIRASALSILGVAIETNAAGLGARVLDEALDVALLVLTLEGGVEAGILRRAAVVCVGGVLKALVGQGEEEGEVWREEVWRVVRGRVGEVRRVLGYVCGADNDGLVREQAGVVSGNLEAVVERWVVGAGRG</sequence>
<dbReference type="EMBL" id="ML119118">
    <property type="protein sequence ID" value="RPB14370.1"/>
    <property type="molecule type" value="Genomic_DNA"/>
</dbReference>
<dbReference type="PANTHER" id="PTHR20959:SF1">
    <property type="entry name" value="TRANSPORT AND GOLGI ORGANIZATION PROTEIN 6 HOMOLOG"/>
    <property type="match status" value="1"/>
</dbReference>
<evidence type="ECO:0000259" key="3">
    <source>
        <dbReference type="Pfam" id="PF10304"/>
    </source>
</evidence>
<evidence type="ECO:0000259" key="4">
    <source>
        <dbReference type="Pfam" id="PF10363"/>
    </source>
</evidence>
<dbReference type="Pfam" id="PF10304">
    <property type="entry name" value="RTP1_C2"/>
    <property type="match status" value="1"/>
</dbReference>
<name>A0A3N4KV17_9PEZI</name>
<accession>A0A3N4KV17</accession>
<feature type="compositionally biased region" description="Acidic residues" evidence="2">
    <location>
        <begin position="490"/>
        <end position="504"/>
    </location>
</feature>
<evidence type="ECO:0000313" key="6">
    <source>
        <dbReference type="Proteomes" id="UP000277580"/>
    </source>
</evidence>
<feature type="domain" description="RNA polymerase II assembly factor Rtp1 C-terminal" evidence="4">
    <location>
        <begin position="350"/>
        <end position="456"/>
    </location>
</feature>
<keyword evidence="6" id="KW-1185">Reference proteome</keyword>
<dbReference type="AlphaFoldDB" id="A0A3N4KV17"/>
<proteinExistence type="inferred from homology"/>
<dbReference type="Pfam" id="PF10363">
    <property type="entry name" value="RTP1_C1"/>
    <property type="match status" value="1"/>
</dbReference>
<organism evidence="5 6">
    <name type="scientific">Morchella conica CCBAS932</name>
    <dbReference type="NCBI Taxonomy" id="1392247"/>
    <lineage>
        <taxon>Eukaryota</taxon>
        <taxon>Fungi</taxon>
        <taxon>Dikarya</taxon>
        <taxon>Ascomycota</taxon>
        <taxon>Pezizomycotina</taxon>
        <taxon>Pezizomycetes</taxon>
        <taxon>Pezizales</taxon>
        <taxon>Morchellaceae</taxon>
        <taxon>Morchella</taxon>
    </lineage>
</organism>
<reference evidence="5 6" key="1">
    <citation type="journal article" date="2018" name="Nat. Ecol. Evol.">
        <title>Pezizomycetes genomes reveal the molecular basis of ectomycorrhizal truffle lifestyle.</title>
        <authorList>
            <person name="Murat C."/>
            <person name="Payen T."/>
            <person name="Noel B."/>
            <person name="Kuo A."/>
            <person name="Morin E."/>
            <person name="Chen J."/>
            <person name="Kohler A."/>
            <person name="Krizsan K."/>
            <person name="Balestrini R."/>
            <person name="Da Silva C."/>
            <person name="Montanini B."/>
            <person name="Hainaut M."/>
            <person name="Levati E."/>
            <person name="Barry K.W."/>
            <person name="Belfiori B."/>
            <person name="Cichocki N."/>
            <person name="Clum A."/>
            <person name="Dockter R.B."/>
            <person name="Fauchery L."/>
            <person name="Guy J."/>
            <person name="Iotti M."/>
            <person name="Le Tacon F."/>
            <person name="Lindquist E.A."/>
            <person name="Lipzen A."/>
            <person name="Malagnac F."/>
            <person name="Mello A."/>
            <person name="Molinier V."/>
            <person name="Miyauchi S."/>
            <person name="Poulain J."/>
            <person name="Riccioni C."/>
            <person name="Rubini A."/>
            <person name="Sitrit Y."/>
            <person name="Splivallo R."/>
            <person name="Traeger S."/>
            <person name="Wang M."/>
            <person name="Zifcakova L."/>
            <person name="Wipf D."/>
            <person name="Zambonelli A."/>
            <person name="Paolocci F."/>
            <person name="Nowrousian M."/>
            <person name="Ottonello S."/>
            <person name="Baldrian P."/>
            <person name="Spatafora J.W."/>
            <person name="Henrissat B."/>
            <person name="Nagy L.G."/>
            <person name="Aury J.M."/>
            <person name="Wincker P."/>
            <person name="Grigoriev I.V."/>
            <person name="Bonfante P."/>
            <person name="Martin F.M."/>
        </authorList>
    </citation>
    <scope>NUCLEOTIDE SEQUENCE [LARGE SCALE GENOMIC DNA]</scope>
    <source>
        <strain evidence="5 6">CCBAS932</strain>
    </source>
</reference>
<evidence type="ECO:0000256" key="1">
    <source>
        <dbReference type="ARBA" id="ARBA00005724"/>
    </source>
</evidence>